<reference evidence="4 5" key="1">
    <citation type="journal article" date="2018" name="Mol. Plant">
        <title>The genome of Artemisia annua provides insight into the evolution of Asteraceae family and artemisinin biosynthesis.</title>
        <authorList>
            <person name="Shen Q."/>
            <person name="Zhang L."/>
            <person name="Liao Z."/>
            <person name="Wang S."/>
            <person name="Yan T."/>
            <person name="Shi P."/>
            <person name="Liu M."/>
            <person name="Fu X."/>
            <person name="Pan Q."/>
            <person name="Wang Y."/>
            <person name="Lv Z."/>
            <person name="Lu X."/>
            <person name="Zhang F."/>
            <person name="Jiang W."/>
            <person name="Ma Y."/>
            <person name="Chen M."/>
            <person name="Hao X."/>
            <person name="Li L."/>
            <person name="Tang Y."/>
            <person name="Lv G."/>
            <person name="Zhou Y."/>
            <person name="Sun X."/>
            <person name="Brodelius P.E."/>
            <person name="Rose J.K.C."/>
            <person name="Tang K."/>
        </authorList>
    </citation>
    <scope>NUCLEOTIDE SEQUENCE [LARGE SCALE GENOMIC DNA]</scope>
    <source>
        <strain evidence="5">cv. Huhao1</strain>
        <tissue evidence="4">Leaf</tissue>
    </source>
</reference>
<feature type="region of interest" description="Disordered" evidence="2">
    <location>
        <begin position="829"/>
        <end position="849"/>
    </location>
</feature>
<protein>
    <recommendedName>
        <fullName evidence="3">Zinc finger PMZ-type domain-containing protein</fullName>
    </recommendedName>
</protein>
<feature type="region of interest" description="Disordered" evidence="2">
    <location>
        <begin position="255"/>
        <end position="278"/>
    </location>
</feature>
<name>A0A2U1N028_ARTAN</name>
<feature type="domain" description="Zinc finger PMZ-type" evidence="3">
    <location>
        <begin position="540"/>
        <end position="562"/>
    </location>
</feature>
<feature type="compositionally biased region" description="Basic and acidic residues" evidence="2">
    <location>
        <begin position="267"/>
        <end position="278"/>
    </location>
</feature>
<evidence type="ECO:0000259" key="3">
    <source>
        <dbReference type="SMART" id="SM00575"/>
    </source>
</evidence>
<dbReference type="InterPro" id="IPR006564">
    <property type="entry name" value="Znf_PMZ"/>
</dbReference>
<dbReference type="Proteomes" id="UP000245207">
    <property type="component" value="Unassembled WGS sequence"/>
</dbReference>
<proteinExistence type="predicted"/>
<gene>
    <name evidence="4" type="ORF">CTI12_AA112880</name>
</gene>
<dbReference type="AlphaFoldDB" id="A0A2U1N028"/>
<accession>A0A2U1N028</accession>
<sequence length="849" mass="98220">MRKQKPDKNRVFTVNLNHDGYFTLKPFDYLGGDIKQITDVRFEVKHLVHNPLRRLYYCKVGTLLRLGIKEIKNDDDVEAFLTVGYETKWVVDMYAEHLDDDAFDVRDFAEANNVDLGNESSDAYCSSDEEDYGDVEVVTTKDPFLLKLCSNSGHYKGFIDEQVNEPTKEVINDSDNIDPKYRAKAGIIYPRHDPSKQWDKMEPVLGMRFETNEQLKLALANYGVANGYQLWFMRNDWKQLLVYCGRDVQSGRCAGAPTIKKRKQDRNKKNGEGSSKDGEGFSTIVMKADIRARYHLNVSIGQCLRAKQRALFDYEGGLKEHYARIWEYRNAVLDTNPGICNQVDVLELPLLKKENKIGIKRMVRVVQKMGRVVLQLWWVVQNGEGTSKSPNKVIKKGRLKRKSVRVVDKKGKNVCGFRLFASWMSTEMSFQIKSLKLKHRCSRNYNLGSLVTYKWIAHHYAKELLADPFIPLLKMKADIRARYHLNVSIGQCLRAKQRALFDYEGGLKEHYARIWEYRNAVLDTNPGIGMLYLVDFKNWKMWELSGIPCIHAVAAYAHLGRNPEEGVHEWYSQERWFQAYQFLIRPVYGSTMWKRTRDPPLLPPLMRRMPGRPKKKRIIAPSENNTQVSRREVVVEDQGGPEGVEGVKEVLEEGKEVVEEGREFMDEDEIRRNFEHDYMEELLIQEEQRLAAEENNQQDEFDEEALRLTIEAEERWKAEDLERELAKKKEEEYWDIQKGLHSSCYINDEEAYEQETYNKDVASVNAVLETQESVAVPQVADVVVPQVADVAAEPNKRGTKRQAADVSFRIYHKNRGRSERIFDQKMKKACFGPDGEGSTPDSALSVDEP</sequence>
<evidence type="ECO:0000313" key="4">
    <source>
        <dbReference type="EMBL" id="PWA66859.1"/>
    </source>
</evidence>
<comment type="caution">
    <text evidence="4">The sequence shown here is derived from an EMBL/GenBank/DDBJ whole genome shotgun (WGS) entry which is preliminary data.</text>
</comment>
<evidence type="ECO:0000256" key="1">
    <source>
        <dbReference type="SAM" id="Coils"/>
    </source>
</evidence>
<evidence type="ECO:0000313" key="5">
    <source>
        <dbReference type="Proteomes" id="UP000245207"/>
    </source>
</evidence>
<dbReference type="PANTHER" id="PTHR31973">
    <property type="entry name" value="POLYPROTEIN, PUTATIVE-RELATED"/>
    <property type="match status" value="1"/>
</dbReference>
<feature type="coiled-coil region" evidence="1">
    <location>
        <begin position="684"/>
        <end position="731"/>
    </location>
</feature>
<evidence type="ECO:0000256" key="2">
    <source>
        <dbReference type="SAM" id="MobiDB-lite"/>
    </source>
</evidence>
<dbReference type="PANTHER" id="PTHR31973:SF189">
    <property type="entry name" value="TRANSPOSASE, MUDR, PLANT, MULE TRANSPOSASE DOMAIN PROTEIN-RELATED"/>
    <property type="match status" value="1"/>
</dbReference>
<dbReference type="EMBL" id="PKPP01003948">
    <property type="protein sequence ID" value="PWA66859.1"/>
    <property type="molecule type" value="Genomic_DNA"/>
</dbReference>
<keyword evidence="5" id="KW-1185">Reference proteome</keyword>
<keyword evidence="1" id="KW-0175">Coiled coil</keyword>
<organism evidence="4 5">
    <name type="scientific">Artemisia annua</name>
    <name type="common">Sweet wormwood</name>
    <dbReference type="NCBI Taxonomy" id="35608"/>
    <lineage>
        <taxon>Eukaryota</taxon>
        <taxon>Viridiplantae</taxon>
        <taxon>Streptophyta</taxon>
        <taxon>Embryophyta</taxon>
        <taxon>Tracheophyta</taxon>
        <taxon>Spermatophyta</taxon>
        <taxon>Magnoliopsida</taxon>
        <taxon>eudicotyledons</taxon>
        <taxon>Gunneridae</taxon>
        <taxon>Pentapetalae</taxon>
        <taxon>asterids</taxon>
        <taxon>campanulids</taxon>
        <taxon>Asterales</taxon>
        <taxon>Asteraceae</taxon>
        <taxon>Asteroideae</taxon>
        <taxon>Anthemideae</taxon>
        <taxon>Artemisiinae</taxon>
        <taxon>Artemisia</taxon>
    </lineage>
</organism>
<dbReference type="GO" id="GO:0008270">
    <property type="term" value="F:zinc ion binding"/>
    <property type="evidence" value="ECO:0007669"/>
    <property type="project" value="InterPro"/>
</dbReference>
<dbReference type="SMART" id="SM00575">
    <property type="entry name" value="ZnF_PMZ"/>
    <property type="match status" value="1"/>
</dbReference>